<dbReference type="EMBL" id="NEWK01000002">
    <property type="protein sequence ID" value="OXB85817.1"/>
    <property type="molecule type" value="Genomic_DNA"/>
</dbReference>
<dbReference type="InterPro" id="IPR036704">
    <property type="entry name" value="RraA/RraA-like_sf"/>
</dbReference>
<gene>
    <name evidence="1" type="ORF">B9L19_09365</name>
</gene>
<organism evidence="1 2">
    <name type="scientific">Geobacillus thermocatenulatus</name>
    <dbReference type="NCBI Taxonomy" id="33938"/>
    <lineage>
        <taxon>Bacteria</taxon>
        <taxon>Bacillati</taxon>
        <taxon>Bacillota</taxon>
        <taxon>Bacilli</taxon>
        <taxon>Bacillales</taxon>
        <taxon>Anoxybacillaceae</taxon>
        <taxon>Geobacillus</taxon>
        <taxon>Geobacillus thermoleovorans group</taxon>
    </lineage>
</organism>
<proteinExistence type="predicted"/>
<keyword evidence="2" id="KW-1185">Reference proteome</keyword>
<dbReference type="Gene3D" id="3.50.30.40">
    <property type="entry name" value="Ribonuclease E inhibitor RraA/RraA-like"/>
    <property type="match status" value="1"/>
</dbReference>
<sequence length="44" mass="4885">MWLKWSARDVVLEFGGVRWEPGAYVYADADGVVVAREDLSAKNG</sequence>
<dbReference type="Proteomes" id="UP000198378">
    <property type="component" value="Unassembled WGS sequence"/>
</dbReference>
<dbReference type="InterPro" id="IPR005493">
    <property type="entry name" value="RraA/RraA-like"/>
</dbReference>
<dbReference type="Pfam" id="PF03737">
    <property type="entry name" value="RraA-like"/>
    <property type="match status" value="1"/>
</dbReference>
<protein>
    <submittedName>
        <fullName evidence="1">S-adenosylmethionine--2-demethylmenaquinone methyltransferase</fullName>
    </submittedName>
</protein>
<dbReference type="GO" id="GO:0032259">
    <property type="term" value="P:methylation"/>
    <property type="evidence" value="ECO:0007669"/>
    <property type="project" value="UniProtKB-KW"/>
</dbReference>
<keyword evidence="1" id="KW-0808">Transferase</keyword>
<dbReference type="SUPFAM" id="SSF89562">
    <property type="entry name" value="RraA-like"/>
    <property type="match status" value="1"/>
</dbReference>
<accession>A0A226Q214</accession>
<evidence type="ECO:0000313" key="2">
    <source>
        <dbReference type="Proteomes" id="UP000198378"/>
    </source>
</evidence>
<dbReference type="KEGG" id="gtm:GT3921_10450"/>
<reference evidence="1 2" key="1">
    <citation type="submission" date="2017-05" db="EMBL/GenBank/DDBJ databases">
        <title>The genome sequence of Geobacillus thermocatenulatus DSM 730.</title>
        <authorList>
            <person name="Ramaloko W.T."/>
            <person name="Koen N."/>
            <person name="Polliack S."/>
            <person name="Aliyu H."/>
            <person name="Lebre P."/>
            <person name="Mohr T."/>
            <person name="Oswald F."/>
            <person name="Zwick M."/>
            <person name="Neumann A."/>
            <person name="Syldatk C."/>
            <person name="Cowan D."/>
            <person name="De Maayer P."/>
        </authorList>
    </citation>
    <scope>NUCLEOTIDE SEQUENCE [LARGE SCALE GENOMIC DNA]</scope>
    <source>
        <strain evidence="1 2">BGSC 93A1</strain>
    </source>
</reference>
<comment type="caution">
    <text evidence="1">The sequence shown here is derived from an EMBL/GenBank/DDBJ whole genome shotgun (WGS) entry which is preliminary data.</text>
</comment>
<evidence type="ECO:0000313" key="1">
    <source>
        <dbReference type="EMBL" id="OXB85817.1"/>
    </source>
</evidence>
<keyword evidence="1" id="KW-0489">Methyltransferase</keyword>
<dbReference type="GO" id="GO:0008168">
    <property type="term" value="F:methyltransferase activity"/>
    <property type="evidence" value="ECO:0007669"/>
    <property type="project" value="UniProtKB-KW"/>
</dbReference>
<dbReference type="AlphaFoldDB" id="A0A226Q214"/>
<name>A0A226Q214_9BACL</name>